<evidence type="ECO:0000259" key="3">
    <source>
        <dbReference type="Pfam" id="PF13649"/>
    </source>
</evidence>
<evidence type="ECO:0000256" key="2">
    <source>
        <dbReference type="ARBA" id="ARBA00022679"/>
    </source>
</evidence>
<evidence type="ECO:0000313" key="5">
    <source>
        <dbReference type="Proteomes" id="UP001596455"/>
    </source>
</evidence>
<dbReference type="Pfam" id="PF13649">
    <property type="entry name" value="Methyltransf_25"/>
    <property type="match status" value="1"/>
</dbReference>
<organism evidence="4 5">
    <name type="scientific">Georgenia alba</name>
    <dbReference type="NCBI Taxonomy" id="2233858"/>
    <lineage>
        <taxon>Bacteria</taxon>
        <taxon>Bacillati</taxon>
        <taxon>Actinomycetota</taxon>
        <taxon>Actinomycetes</taxon>
        <taxon>Micrococcales</taxon>
        <taxon>Bogoriellaceae</taxon>
        <taxon>Georgenia</taxon>
    </lineage>
</organism>
<dbReference type="Gene3D" id="3.40.50.150">
    <property type="entry name" value="Vaccinia Virus protein VP39"/>
    <property type="match status" value="1"/>
</dbReference>
<feature type="domain" description="Methyltransferase" evidence="3">
    <location>
        <begin position="42"/>
        <end position="133"/>
    </location>
</feature>
<sequence>MTTRRTPPEMWDAHAYERFGDFRARPIGDLLHRVEAADPRLVVDLGCGSGASTRPLAARWPGARVVGVDSSPDMLARARQASTSSRIQWVEADITTWEPPSAPDVIITNAVLQWIPGHLELLPRWISSLAPGGWFAMQVPGNADEPSHALMRDLVADLPEGPELLPLLLGKTGVEDPAGYAAALHAAGAEEIDAWETTYVHLLDPDNRLENAVLEWVRGTGLRPLLGKLDADREAAFLARYGQALQDAYPRTSMGVPLPFRRVFAVGRRPA</sequence>
<dbReference type="InterPro" id="IPR041698">
    <property type="entry name" value="Methyltransf_25"/>
</dbReference>
<dbReference type="CDD" id="cd02440">
    <property type="entry name" value="AdoMet_MTases"/>
    <property type="match status" value="1"/>
</dbReference>
<dbReference type="Gene3D" id="1.10.150.290">
    <property type="entry name" value="S-adenosyl-L-methionine-dependent methyltransferases"/>
    <property type="match status" value="1"/>
</dbReference>
<comment type="caution">
    <text evidence="4">The sequence shown here is derived from an EMBL/GenBank/DDBJ whole genome shotgun (WGS) entry which is preliminary data.</text>
</comment>
<dbReference type="PANTHER" id="PTHR43861">
    <property type="entry name" value="TRANS-ACONITATE 2-METHYLTRANSFERASE-RELATED"/>
    <property type="match status" value="1"/>
</dbReference>
<keyword evidence="1 4" id="KW-0489">Methyltransferase</keyword>
<dbReference type="Proteomes" id="UP001596455">
    <property type="component" value="Unassembled WGS sequence"/>
</dbReference>
<dbReference type="GO" id="GO:0032259">
    <property type="term" value="P:methylation"/>
    <property type="evidence" value="ECO:0007669"/>
    <property type="project" value="UniProtKB-KW"/>
</dbReference>
<keyword evidence="5" id="KW-1185">Reference proteome</keyword>
<gene>
    <name evidence="4" type="ORF">ACFQQL_09710</name>
</gene>
<dbReference type="SUPFAM" id="SSF53335">
    <property type="entry name" value="S-adenosyl-L-methionine-dependent methyltransferases"/>
    <property type="match status" value="1"/>
</dbReference>
<proteinExistence type="predicted"/>
<dbReference type="InterPro" id="IPR029063">
    <property type="entry name" value="SAM-dependent_MTases_sf"/>
</dbReference>
<dbReference type="GO" id="GO:0008168">
    <property type="term" value="F:methyltransferase activity"/>
    <property type="evidence" value="ECO:0007669"/>
    <property type="project" value="UniProtKB-KW"/>
</dbReference>
<dbReference type="RefSeq" id="WP_382393662.1">
    <property type="nucleotide sequence ID" value="NZ_JBHTCQ010000001.1"/>
</dbReference>
<keyword evidence="2" id="KW-0808">Transferase</keyword>
<accession>A0ABW2QDB1</accession>
<evidence type="ECO:0000256" key="1">
    <source>
        <dbReference type="ARBA" id="ARBA00022603"/>
    </source>
</evidence>
<name>A0ABW2QDB1_9MICO</name>
<protein>
    <submittedName>
        <fullName evidence="4">Methyltransferase domain-containing protein</fullName>
    </submittedName>
</protein>
<dbReference type="PANTHER" id="PTHR43861:SF1">
    <property type="entry name" value="TRANS-ACONITATE 2-METHYLTRANSFERASE"/>
    <property type="match status" value="1"/>
</dbReference>
<dbReference type="EMBL" id="JBHTCQ010000001">
    <property type="protein sequence ID" value="MFC7405383.1"/>
    <property type="molecule type" value="Genomic_DNA"/>
</dbReference>
<reference evidence="5" key="1">
    <citation type="journal article" date="2019" name="Int. J. Syst. Evol. Microbiol.">
        <title>The Global Catalogue of Microorganisms (GCM) 10K type strain sequencing project: providing services to taxonomists for standard genome sequencing and annotation.</title>
        <authorList>
            <consortium name="The Broad Institute Genomics Platform"/>
            <consortium name="The Broad Institute Genome Sequencing Center for Infectious Disease"/>
            <person name="Wu L."/>
            <person name="Ma J."/>
        </authorList>
    </citation>
    <scope>NUCLEOTIDE SEQUENCE [LARGE SCALE GENOMIC DNA]</scope>
    <source>
        <strain evidence="5">JCM 1490</strain>
    </source>
</reference>
<evidence type="ECO:0000313" key="4">
    <source>
        <dbReference type="EMBL" id="MFC7405383.1"/>
    </source>
</evidence>
<dbReference type="InterPro" id="IPR023149">
    <property type="entry name" value="Trans_acon_MeTrfase_C"/>
</dbReference>